<dbReference type="InterPro" id="IPR007893">
    <property type="entry name" value="Spore_coat_U/FanG"/>
</dbReference>
<organism evidence="3 4">
    <name type="scientific">Luteibacter anthropi</name>
    <dbReference type="NCBI Taxonomy" id="564369"/>
    <lineage>
        <taxon>Bacteria</taxon>
        <taxon>Pseudomonadati</taxon>
        <taxon>Pseudomonadota</taxon>
        <taxon>Gammaproteobacteria</taxon>
        <taxon>Lysobacterales</taxon>
        <taxon>Rhodanobacteraceae</taxon>
        <taxon>Luteibacter</taxon>
    </lineage>
</organism>
<gene>
    <name evidence="3" type="ORF">HBF25_02595</name>
</gene>
<evidence type="ECO:0000313" key="3">
    <source>
        <dbReference type="EMBL" id="NII05273.1"/>
    </source>
</evidence>
<dbReference type="EMBL" id="JAARLZ010000001">
    <property type="protein sequence ID" value="NII05273.1"/>
    <property type="molecule type" value="Genomic_DNA"/>
</dbReference>
<feature type="domain" description="Spore coat protein U/FanG" evidence="2">
    <location>
        <begin position="14"/>
        <end position="164"/>
    </location>
</feature>
<keyword evidence="1" id="KW-0732">Signal</keyword>
<accession>A0A7X5U7Q6</accession>
<feature type="domain" description="Spore coat protein U/FanG" evidence="2">
    <location>
        <begin position="203"/>
        <end position="333"/>
    </location>
</feature>
<dbReference type="Proteomes" id="UP000490980">
    <property type="component" value="Unassembled WGS sequence"/>
</dbReference>
<dbReference type="RefSeq" id="WP_166946246.1">
    <property type="nucleotide sequence ID" value="NZ_JAARLZ010000001.1"/>
</dbReference>
<name>A0A7X5U7Q6_9GAMM</name>
<dbReference type="AlphaFoldDB" id="A0A7X5U7Q6"/>
<keyword evidence="4" id="KW-1185">Reference proteome</keyword>
<feature type="signal peptide" evidence="1">
    <location>
        <begin position="1"/>
        <end position="22"/>
    </location>
</feature>
<feature type="chain" id="PRO_5031072048" evidence="1">
    <location>
        <begin position="23"/>
        <end position="336"/>
    </location>
</feature>
<dbReference type="PANTHER" id="PTHR37089">
    <property type="entry name" value="PROTEIN U-RELATED"/>
    <property type="match status" value="1"/>
</dbReference>
<dbReference type="SMART" id="SM00972">
    <property type="entry name" value="SCPU"/>
    <property type="match status" value="2"/>
</dbReference>
<evidence type="ECO:0000313" key="4">
    <source>
        <dbReference type="Proteomes" id="UP000490980"/>
    </source>
</evidence>
<dbReference type="Pfam" id="PF05229">
    <property type="entry name" value="SCPU"/>
    <property type="match status" value="2"/>
</dbReference>
<dbReference type="InterPro" id="IPR053167">
    <property type="entry name" value="Spore_coat_component"/>
</dbReference>
<sequence length="336" mass="34590">MKWLAVIALLLAALCVAPRADATTTCSVTSITGVAFGPVDPTGTFVDTTATLNYSCTYTGALGALFGSFVTLCGSIGPDDLGNFSPRTMIDPSGDRMQYGLFQDAGRTVVWGSRLSGSYTPGSFNLQIGLLSNGAIVNGSTTIYGRVPASQSNLSPGAYAATLAAANNQLTYSYNEVLLSLGTFPSSCTAGGSGGPLQATMPQINVSASVAAKCTLGTATNMQFGNVSGLLNTTSNATTLVRVTCTNRAAFQVGLDNGINALSGQRRMSSGTGYVLYDLYTDNLGTQRWGNTLNTDTAGGTGSGAQQTLTVYGFVRTQPAVQAGNYSDTITVTVTY</sequence>
<comment type="caution">
    <text evidence="3">The sequence shown here is derived from an EMBL/GenBank/DDBJ whole genome shotgun (WGS) entry which is preliminary data.</text>
</comment>
<dbReference type="PANTHER" id="PTHR37089:SF4">
    <property type="entry name" value="EXPORTED PROTEIN"/>
    <property type="match status" value="1"/>
</dbReference>
<protein>
    <submittedName>
        <fullName evidence="3">Spore coat U domain-containing protein</fullName>
    </submittedName>
</protein>
<evidence type="ECO:0000259" key="2">
    <source>
        <dbReference type="Pfam" id="PF05229"/>
    </source>
</evidence>
<proteinExistence type="predicted"/>
<reference evidence="3 4" key="1">
    <citation type="submission" date="2020-03" db="EMBL/GenBank/DDBJ databases">
        <authorList>
            <person name="Lai Q."/>
        </authorList>
    </citation>
    <scope>NUCLEOTIDE SEQUENCE [LARGE SCALE GENOMIC DNA]</scope>
    <source>
        <strain evidence="3 4">CCUG 25036</strain>
    </source>
</reference>
<evidence type="ECO:0000256" key="1">
    <source>
        <dbReference type="SAM" id="SignalP"/>
    </source>
</evidence>